<keyword evidence="17" id="KW-0190">Covalent protein-DNA linkage</keyword>
<dbReference type="Proteomes" id="UP000594081">
    <property type="component" value="Genome"/>
</dbReference>
<evidence type="ECO:0000256" key="1">
    <source>
        <dbReference type="ARBA" id="ARBA00001936"/>
    </source>
</evidence>
<dbReference type="Gene3D" id="3.40.1310.20">
    <property type="match status" value="1"/>
</dbReference>
<evidence type="ECO:0000256" key="21">
    <source>
        <dbReference type="ARBA" id="ARBA00032243"/>
    </source>
</evidence>
<sequence>MAHIRLDQKTIFATYLDTENKIVGPTILVSTLMERFEKYNPIYATAGKEVAPSTGTIHYHAVIICELNVRTKNGDELLKVEGILPHLERIRYGIRKIAEYCQKDGNFAEGGKKPWKELESKKEKNQRLLQGDLEQLYLNGDIGPVEIIRAEKIRAIFAKNSKPDKYKKRIVMWFKGETGEGKTRTAVEIAEKFYNGDYWISNDSLRWFDGYHGQKLAIIDDFRKAMLTDWSFLLRLLDGYNLIVQTKGGFTKWNPETIIITSPATPEEAFSWTNNEGETKQWDKANQLQRRLTHNDVDQIYNFPLWDEDKLKLENVFRKEFGMDLLAEENMMAEDWSIIEPEGFITPG</sequence>
<comment type="cofactor">
    <cofactor evidence="1">
        <name>Mn(2+)</name>
        <dbReference type="ChEBI" id="CHEBI:29035"/>
    </cofactor>
</comment>
<evidence type="ECO:0000256" key="20">
    <source>
        <dbReference type="ARBA" id="ARBA00030754"/>
    </source>
</evidence>
<dbReference type="SUPFAM" id="SSF52540">
    <property type="entry name" value="P-loop containing nucleoside triphosphate hydrolases"/>
    <property type="match status" value="1"/>
</dbReference>
<evidence type="ECO:0000256" key="8">
    <source>
        <dbReference type="ARBA" id="ARBA00022695"/>
    </source>
</evidence>
<evidence type="ECO:0000256" key="9">
    <source>
        <dbReference type="ARBA" id="ARBA00022705"/>
    </source>
</evidence>
<accession>A0A4D6K2M8</accession>
<keyword evidence="15" id="KW-0347">Helicase</keyword>
<dbReference type="GO" id="GO:0016779">
    <property type="term" value="F:nucleotidyltransferase activity"/>
    <property type="evidence" value="ECO:0007669"/>
    <property type="project" value="UniProtKB-KW"/>
</dbReference>
<dbReference type="InterPro" id="IPR027417">
    <property type="entry name" value="P-loop_NTPase"/>
</dbReference>
<dbReference type="GO" id="GO:0004519">
    <property type="term" value="F:endonuclease activity"/>
    <property type="evidence" value="ECO:0007669"/>
    <property type="project" value="UniProtKB-KW"/>
</dbReference>
<evidence type="ECO:0000256" key="2">
    <source>
        <dbReference type="ARBA" id="ARBA00001946"/>
    </source>
</evidence>
<dbReference type="GO" id="GO:0016787">
    <property type="term" value="F:hydrolase activity"/>
    <property type="evidence" value="ECO:0007669"/>
    <property type="project" value="UniProtKB-KW"/>
</dbReference>
<dbReference type="GO" id="GO:0003677">
    <property type="term" value="F:DNA binding"/>
    <property type="evidence" value="ECO:0007669"/>
    <property type="project" value="UniProtKB-KW"/>
</dbReference>
<dbReference type="GO" id="GO:0005524">
    <property type="term" value="F:ATP binding"/>
    <property type="evidence" value="ECO:0007669"/>
    <property type="project" value="UniProtKB-KW"/>
</dbReference>
<keyword evidence="7" id="KW-0808">Transferase</keyword>
<reference evidence="24" key="1">
    <citation type="submission" date="2018-10" db="EMBL/GenBank/DDBJ databases">
        <title>Redondoviridae: A new family of small, circular ssDNA viruses found predominantly in human oral and respiratory samples.</title>
        <authorList>
            <person name="Taylor L.J."/>
            <person name="Abbas A.A."/>
            <person name="Collman R.G."/>
            <person name="Bushman F.D."/>
        </authorList>
    </citation>
    <scope>NUCLEOTIDE SEQUENCE [LARGE SCALE GENOMIC DNA]</scope>
</reference>
<keyword evidence="18" id="KW-0238">DNA-binding</keyword>
<evidence type="ECO:0000256" key="7">
    <source>
        <dbReference type="ARBA" id="ARBA00022679"/>
    </source>
</evidence>
<dbReference type="InterPro" id="IPR049912">
    <property type="entry name" value="CRESS_DNA_REP"/>
</dbReference>
<dbReference type="GO" id="GO:0046872">
    <property type="term" value="F:metal ion binding"/>
    <property type="evidence" value="ECO:0007669"/>
    <property type="project" value="UniProtKB-KW"/>
</dbReference>
<dbReference type="GO" id="GO:0003724">
    <property type="term" value="F:RNA helicase activity"/>
    <property type="evidence" value="ECO:0007669"/>
    <property type="project" value="InterPro"/>
</dbReference>
<keyword evidence="12" id="KW-0547">Nucleotide-binding</keyword>
<dbReference type="GO" id="GO:0006260">
    <property type="term" value="P:DNA replication"/>
    <property type="evidence" value="ECO:0007669"/>
    <property type="project" value="UniProtKB-KW"/>
</dbReference>
<dbReference type="EMBL" id="MK059769">
    <property type="protein sequence ID" value="QCD25329.1"/>
    <property type="molecule type" value="Genomic_DNA"/>
</dbReference>
<dbReference type="Gene3D" id="3.40.50.300">
    <property type="entry name" value="P-loop containing nucleotide triphosphate hydrolases"/>
    <property type="match status" value="1"/>
</dbReference>
<evidence type="ECO:0000256" key="17">
    <source>
        <dbReference type="ARBA" id="ARBA00023124"/>
    </source>
</evidence>
<evidence type="ECO:0000256" key="13">
    <source>
        <dbReference type="ARBA" id="ARBA00022759"/>
    </source>
</evidence>
<keyword evidence="19" id="KW-0511">Multifunctional enzyme</keyword>
<comment type="cofactor">
    <cofactor evidence="2">
        <name>Mg(2+)</name>
        <dbReference type="ChEBI" id="CHEBI:18420"/>
    </cofactor>
</comment>
<dbReference type="PROSITE" id="PS52020">
    <property type="entry name" value="CRESS_DNA_REP"/>
    <property type="match status" value="1"/>
</dbReference>
<keyword evidence="10" id="KW-0540">Nuclease</keyword>
<organism evidence="24">
    <name type="scientific">Human oral-associated vientovirus LZ</name>
    <dbReference type="NCBI Taxonomy" id="2571089"/>
    <lineage>
        <taxon>Viruses</taxon>
        <taxon>Monodnaviria</taxon>
        <taxon>Shotokuvirae</taxon>
        <taxon>Cressdnaviricota</taxon>
        <taxon>Arfiviricetes</taxon>
        <taxon>Recrevirales</taxon>
        <taxon>Redondoviridae</taxon>
        <taxon>Torbevirus</taxon>
        <taxon>Torbevirus viento</taxon>
        <taxon>Vientovirus</taxon>
    </lineage>
</organism>
<evidence type="ECO:0000256" key="15">
    <source>
        <dbReference type="ARBA" id="ARBA00022806"/>
    </source>
</evidence>
<evidence type="ECO:0000256" key="14">
    <source>
        <dbReference type="ARBA" id="ARBA00022801"/>
    </source>
</evidence>
<comment type="similarity">
    <text evidence="4">Belongs to the nanoviruses/circoviruses replication-associated protein family.</text>
</comment>
<proteinExistence type="inferred from homology"/>
<evidence type="ECO:0000256" key="6">
    <source>
        <dbReference type="ARBA" id="ARBA00022562"/>
    </source>
</evidence>
<keyword evidence="11" id="KW-0479">Metal-binding</keyword>
<keyword evidence="14" id="KW-0378">Hydrolase</keyword>
<evidence type="ECO:0000256" key="4">
    <source>
        <dbReference type="ARBA" id="ARBA00008545"/>
    </source>
</evidence>
<dbReference type="Pfam" id="PF00910">
    <property type="entry name" value="RNA_helicase"/>
    <property type="match status" value="1"/>
</dbReference>
<evidence type="ECO:0000256" key="18">
    <source>
        <dbReference type="ARBA" id="ARBA00023125"/>
    </source>
</evidence>
<dbReference type="InterPro" id="IPR000605">
    <property type="entry name" value="Helicase_SF3_ssDNA/RNA_vir"/>
</dbReference>
<dbReference type="GO" id="GO:0042025">
    <property type="term" value="C:host cell nucleus"/>
    <property type="evidence" value="ECO:0007669"/>
    <property type="project" value="UniProtKB-SubCell"/>
</dbReference>
<comment type="subcellular location">
    <subcellularLocation>
        <location evidence="3">Host nucleus</location>
    </subcellularLocation>
</comment>
<evidence type="ECO:0000256" key="5">
    <source>
        <dbReference type="ARBA" id="ARBA00014531"/>
    </source>
</evidence>
<protein>
    <recommendedName>
        <fullName evidence="5">Replication-associated protein</fullName>
    </recommendedName>
    <alternativeName>
        <fullName evidence="20">ATP-dependent helicase Rep</fullName>
    </alternativeName>
    <alternativeName>
        <fullName evidence="21">RepP</fullName>
    </alternativeName>
</protein>
<evidence type="ECO:0000256" key="11">
    <source>
        <dbReference type="ARBA" id="ARBA00022723"/>
    </source>
</evidence>
<keyword evidence="9" id="KW-0235">DNA replication</keyword>
<evidence type="ECO:0000259" key="23">
    <source>
        <dbReference type="PROSITE" id="PS52020"/>
    </source>
</evidence>
<evidence type="ECO:0000256" key="3">
    <source>
        <dbReference type="ARBA" id="ARBA00004147"/>
    </source>
</evidence>
<comment type="catalytic activity">
    <reaction evidence="22">
        <text>ATP + H2O = ADP + phosphate + H(+)</text>
        <dbReference type="Rhea" id="RHEA:13065"/>
        <dbReference type="ChEBI" id="CHEBI:15377"/>
        <dbReference type="ChEBI" id="CHEBI:15378"/>
        <dbReference type="ChEBI" id="CHEBI:30616"/>
        <dbReference type="ChEBI" id="CHEBI:43474"/>
        <dbReference type="ChEBI" id="CHEBI:456216"/>
    </reaction>
</comment>
<feature type="domain" description="CRESS-DNA virus Rep endonuclease" evidence="23">
    <location>
        <begin position="5"/>
        <end position="113"/>
    </location>
</feature>
<evidence type="ECO:0000256" key="12">
    <source>
        <dbReference type="ARBA" id="ARBA00022741"/>
    </source>
</evidence>
<name>A0A4D6K2M8_9VIRU</name>
<evidence type="ECO:0000256" key="22">
    <source>
        <dbReference type="ARBA" id="ARBA00049360"/>
    </source>
</evidence>
<keyword evidence="6" id="KW-1048">Host nucleus</keyword>
<keyword evidence="13" id="KW-0255">Endonuclease</keyword>
<dbReference type="GO" id="GO:0003723">
    <property type="term" value="F:RNA binding"/>
    <property type="evidence" value="ECO:0007669"/>
    <property type="project" value="InterPro"/>
</dbReference>
<keyword evidence="16" id="KW-0067">ATP-binding</keyword>
<evidence type="ECO:0000313" key="24">
    <source>
        <dbReference type="EMBL" id="QCD25329.1"/>
    </source>
</evidence>
<keyword evidence="8" id="KW-0548">Nucleotidyltransferase</keyword>
<evidence type="ECO:0000256" key="10">
    <source>
        <dbReference type="ARBA" id="ARBA00022722"/>
    </source>
</evidence>
<evidence type="ECO:0000256" key="19">
    <source>
        <dbReference type="ARBA" id="ARBA00023268"/>
    </source>
</evidence>
<evidence type="ECO:0000256" key="16">
    <source>
        <dbReference type="ARBA" id="ARBA00022840"/>
    </source>
</evidence>